<name>A0A517MEL8_9BACT</name>
<dbReference type="Pfam" id="PF22301">
    <property type="entry name" value="AUDH_beta_propeller"/>
    <property type="match status" value="1"/>
</dbReference>
<organism evidence="3 4">
    <name type="scientific">Roseimaritima multifibrata</name>
    <dbReference type="NCBI Taxonomy" id="1930274"/>
    <lineage>
        <taxon>Bacteria</taxon>
        <taxon>Pseudomonadati</taxon>
        <taxon>Planctomycetota</taxon>
        <taxon>Planctomycetia</taxon>
        <taxon>Pirellulales</taxon>
        <taxon>Pirellulaceae</taxon>
        <taxon>Roseimaritima</taxon>
    </lineage>
</organism>
<evidence type="ECO:0000313" key="4">
    <source>
        <dbReference type="Proteomes" id="UP000320672"/>
    </source>
</evidence>
<evidence type="ECO:0000256" key="1">
    <source>
        <dbReference type="ARBA" id="ARBA00022729"/>
    </source>
</evidence>
<keyword evidence="4" id="KW-1185">Reference proteome</keyword>
<dbReference type="SUPFAM" id="SSF69318">
    <property type="entry name" value="Integrin alpha N-terminal domain"/>
    <property type="match status" value="1"/>
</dbReference>
<dbReference type="InterPro" id="IPR054583">
    <property type="entry name" value="Beta-prop_AUDH"/>
</dbReference>
<evidence type="ECO:0000259" key="2">
    <source>
        <dbReference type="Pfam" id="PF22301"/>
    </source>
</evidence>
<accession>A0A517MEL8</accession>
<dbReference type="Proteomes" id="UP000320672">
    <property type="component" value="Chromosome"/>
</dbReference>
<dbReference type="PANTHER" id="PTHR44103">
    <property type="entry name" value="PROPROTEIN CONVERTASE P"/>
    <property type="match status" value="1"/>
</dbReference>
<dbReference type="InterPro" id="IPR028994">
    <property type="entry name" value="Integrin_alpha_N"/>
</dbReference>
<dbReference type="EMBL" id="CP036262">
    <property type="protein sequence ID" value="QDS93335.1"/>
    <property type="molecule type" value="Genomic_DNA"/>
</dbReference>
<dbReference type="RefSeq" id="WP_145351519.1">
    <property type="nucleotide sequence ID" value="NZ_CP036262.1"/>
</dbReference>
<feature type="domain" description="Aldos-2-ulose dehydratase beta-propeller" evidence="2">
    <location>
        <begin position="112"/>
        <end position="289"/>
    </location>
</feature>
<dbReference type="AlphaFoldDB" id="A0A517MEL8"/>
<dbReference type="OrthoDB" id="247570at2"/>
<evidence type="ECO:0000313" key="3">
    <source>
        <dbReference type="EMBL" id="QDS93335.1"/>
    </source>
</evidence>
<proteinExistence type="predicted"/>
<dbReference type="Pfam" id="PF13517">
    <property type="entry name" value="FG-GAP_3"/>
    <property type="match status" value="2"/>
</dbReference>
<dbReference type="InterPro" id="IPR013517">
    <property type="entry name" value="FG-GAP"/>
</dbReference>
<dbReference type="Gene3D" id="2.130.10.130">
    <property type="entry name" value="Integrin alpha, N-terminal"/>
    <property type="match status" value="1"/>
</dbReference>
<keyword evidence="1" id="KW-0732">Signal</keyword>
<dbReference type="PANTHER" id="PTHR44103:SF1">
    <property type="entry name" value="PROPROTEIN CONVERTASE P"/>
    <property type="match status" value="1"/>
</dbReference>
<sequence>MLKTIIGSGLLWAAFFVPVAPGQSVSFEPIVLDHAPGRVVYAVTAADIDNDGLQDVVAVTEHAVLWYQAPRWRKRILLADATIPDNVCIAPFDIDRNGRIDLALGAGWPKGGGTIQWLSPGKSIEQPWNVHPISSEGWTHRMRWANVLGTDEPQLVVSPLNATIRDGARLLAFSIPKDPKHDRWHSTVINESLNRIHNHLCVAPEAIGLETDDDESTKITLAASQEGLSAIIPDHRNPSKFRLVPLLPGATGDTPDKQGVGEIKTGMLSNGQRFAATIEPMHGTDAVVYELGDFFAAASPKRTVLTDQLRGGHALAVADIDGDKSDEIIVGYREPNPQVGIVMFDHQPDGTWTEHRIGSQVACEDLVVADVTGDGKLDIIAGGRATRNVVLYVNQGK</sequence>
<protein>
    <submittedName>
        <fullName evidence="3">FG-GAP repeat protein</fullName>
    </submittedName>
</protein>
<reference evidence="3 4" key="1">
    <citation type="submission" date="2019-02" db="EMBL/GenBank/DDBJ databases">
        <title>Deep-cultivation of Planctomycetes and their phenomic and genomic characterization uncovers novel biology.</title>
        <authorList>
            <person name="Wiegand S."/>
            <person name="Jogler M."/>
            <person name="Boedeker C."/>
            <person name="Pinto D."/>
            <person name="Vollmers J."/>
            <person name="Rivas-Marin E."/>
            <person name="Kohn T."/>
            <person name="Peeters S.H."/>
            <person name="Heuer A."/>
            <person name="Rast P."/>
            <person name="Oberbeckmann S."/>
            <person name="Bunk B."/>
            <person name="Jeske O."/>
            <person name="Meyerdierks A."/>
            <person name="Storesund J.E."/>
            <person name="Kallscheuer N."/>
            <person name="Luecker S."/>
            <person name="Lage O.M."/>
            <person name="Pohl T."/>
            <person name="Merkel B.J."/>
            <person name="Hornburger P."/>
            <person name="Mueller R.-W."/>
            <person name="Bruemmer F."/>
            <person name="Labrenz M."/>
            <person name="Spormann A.M."/>
            <person name="Op den Camp H."/>
            <person name="Overmann J."/>
            <person name="Amann R."/>
            <person name="Jetten M.S.M."/>
            <person name="Mascher T."/>
            <person name="Medema M.H."/>
            <person name="Devos D.P."/>
            <person name="Kaster A.-K."/>
            <person name="Ovreas L."/>
            <person name="Rohde M."/>
            <person name="Galperin M.Y."/>
            <person name="Jogler C."/>
        </authorList>
    </citation>
    <scope>NUCLEOTIDE SEQUENCE [LARGE SCALE GENOMIC DNA]</scope>
    <source>
        <strain evidence="3 4">FF011L</strain>
    </source>
</reference>
<gene>
    <name evidence="3" type="ORF">FF011L_20980</name>
</gene>
<dbReference type="KEGG" id="rml:FF011L_20980"/>